<dbReference type="AlphaFoldDB" id="A0A8G0ZSS0"/>
<dbReference type="PROSITE" id="PS50949">
    <property type="entry name" value="HTH_GNTR"/>
    <property type="match status" value="1"/>
</dbReference>
<keyword evidence="1" id="KW-0805">Transcription regulation</keyword>
<dbReference type="InterPro" id="IPR036390">
    <property type="entry name" value="WH_DNA-bd_sf"/>
</dbReference>
<evidence type="ECO:0000256" key="1">
    <source>
        <dbReference type="ARBA" id="ARBA00023015"/>
    </source>
</evidence>
<evidence type="ECO:0000256" key="2">
    <source>
        <dbReference type="ARBA" id="ARBA00023125"/>
    </source>
</evidence>
<dbReference type="InterPro" id="IPR011711">
    <property type="entry name" value="GntR_C"/>
</dbReference>
<dbReference type="EMBL" id="CP069370">
    <property type="protein sequence ID" value="QYZ69438.1"/>
    <property type="molecule type" value="Genomic_DNA"/>
</dbReference>
<name>A0A8G0ZSS0_9RHOB</name>
<dbReference type="Pfam" id="PF00392">
    <property type="entry name" value="GntR"/>
    <property type="match status" value="1"/>
</dbReference>
<dbReference type="KEGG" id="nsm:JO391_17150"/>
<dbReference type="SMART" id="SM00895">
    <property type="entry name" value="FCD"/>
    <property type="match status" value="1"/>
</dbReference>
<dbReference type="SMART" id="SM00345">
    <property type="entry name" value="HTH_GNTR"/>
    <property type="match status" value="1"/>
</dbReference>
<evidence type="ECO:0000313" key="5">
    <source>
        <dbReference type="EMBL" id="QYZ69438.1"/>
    </source>
</evidence>
<keyword evidence="2" id="KW-0238">DNA-binding</keyword>
<feature type="domain" description="HTH gntR-type" evidence="4">
    <location>
        <begin position="23"/>
        <end position="91"/>
    </location>
</feature>
<dbReference type="SUPFAM" id="SSF46785">
    <property type="entry name" value="Winged helix' DNA-binding domain"/>
    <property type="match status" value="1"/>
</dbReference>
<dbReference type="InterPro" id="IPR008920">
    <property type="entry name" value="TF_FadR/GntR_C"/>
</dbReference>
<evidence type="ECO:0000256" key="3">
    <source>
        <dbReference type="ARBA" id="ARBA00023163"/>
    </source>
</evidence>
<dbReference type="GO" id="GO:0003677">
    <property type="term" value="F:DNA binding"/>
    <property type="evidence" value="ECO:0007669"/>
    <property type="project" value="UniProtKB-KW"/>
</dbReference>
<dbReference type="PANTHER" id="PTHR43537">
    <property type="entry name" value="TRANSCRIPTIONAL REGULATOR, GNTR FAMILY"/>
    <property type="match status" value="1"/>
</dbReference>
<evidence type="ECO:0000313" key="6">
    <source>
        <dbReference type="Proteomes" id="UP000826300"/>
    </source>
</evidence>
<dbReference type="InterPro" id="IPR000524">
    <property type="entry name" value="Tscrpt_reg_HTH_GntR"/>
</dbReference>
<organism evidence="5 6">
    <name type="scientific">Neotabrizicola shimadae</name>
    <dbReference type="NCBI Taxonomy" id="2807096"/>
    <lineage>
        <taxon>Bacteria</taxon>
        <taxon>Pseudomonadati</taxon>
        <taxon>Pseudomonadota</taxon>
        <taxon>Alphaproteobacteria</taxon>
        <taxon>Rhodobacterales</taxon>
        <taxon>Paracoccaceae</taxon>
        <taxon>Neotabrizicola</taxon>
    </lineage>
</organism>
<dbReference type="RefSeq" id="WP_220661656.1">
    <property type="nucleotide sequence ID" value="NZ_CP069370.1"/>
</dbReference>
<sequence length="253" mass="27898">MTIATPERRADKAGTLTDSPRSTLLADVVHDRIRRAIVEGEFGENERLPGENALAARFEVSRPVVRAALARLREEGLIVSRQGSGSFVSTQVSPKTLAFQPLETIADLQRCYEFRLTIEPAAAALAAGRRGEEDLAVIGTQLQMLRDATERRSHREDADFAFHLSITTAANNQYFETSMRALKDHIAVGMKFHGLSLRTVRGGLDHVLEEHTAIFQAIRDGRAEEARVAMLAHVGGSRDRLFEGRLLDLSGRG</sequence>
<dbReference type="PRINTS" id="PR00035">
    <property type="entry name" value="HTHGNTR"/>
</dbReference>
<dbReference type="Pfam" id="PF07729">
    <property type="entry name" value="FCD"/>
    <property type="match status" value="1"/>
</dbReference>
<dbReference type="InterPro" id="IPR036388">
    <property type="entry name" value="WH-like_DNA-bd_sf"/>
</dbReference>
<proteinExistence type="predicted"/>
<gene>
    <name evidence="5" type="ORF">JO391_17150</name>
</gene>
<dbReference type="SUPFAM" id="SSF48008">
    <property type="entry name" value="GntR ligand-binding domain-like"/>
    <property type="match status" value="1"/>
</dbReference>
<keyword evidence="6" id="KW-1185">Reference proteome</keyword>
<protein>
    <submittedName>
        <fullName evidence="5">FadR family transcriptional regulator</fullName>
    </submittedName>
</protein>
<accession>A0A8G0ZSS0</accession>
<reference evidence="5" key="1">
    <citation type="submission" date="2021-02" db="EMBL/GenBank/DDBJ databases">
        <title>Rhodobacter shimadae sp. nov., an aerobic anoxygenic phototrophic bacterium isolated from a hot spring.</title>
        <authorList>
            <person name="Muramatsu S."/>
            <person name="Haruta S."/>
            <person name="Hirose S."/>
            <person name="Hanada S."/>
        </authorList>
    </citation>
    <scope>NUCLEOTIDE SEQUENCE</scope>
    <source>
        <strain evidence="5">N10</strain>
    </source>
</reference>
<dbReference type="Gene3D" id="1.10.10.10">
    <property type="entry name" value="Winged helix-like DNA-binding domain superfamily/Winged helix DNA-binding domain"/>
    <property type="match status" value="1"/>
</dbReference>
<dbReference type="Proteomes" id="UP000826300">
    <property type="component" value="Chromosome"/>
</dbReference>
<dbReference type="CDD" id="cd07377">
    <property type="entry name" value="WHTH_GntR"/>
    <property type="match status" value="1"/>
</dbReference>
<dbReference type="Gene3D" id="1.20.120.530">
    <property type="entry name" value="GntR ligand-binding domain-like"/>
    <property type="match status" value="1"/>
</dbReference>
<dbReference type="PANTHER" id="PTHR43537:SF5">
    <property type="entry name" value="UXU OPERON TRANSCRIPTIONAL REGULATOR"/>
    <property type="match status" value="1"/>
</dbReference>
<keyword evidence="3" id="KW-0804">Transcription</keyword>
<evidence type="ECO:0000259" key="4">
    <source>
        <dbReference type="PROSITE" id="PS50949"/>
    </source>
</evidence>
<dbReference type="GO" id="GO:0003700">
    <property type="term" value="F:DNA-binding transcription factor activity"/>
    <property type="evidence" value="ECO:0007669"/>
    <property type="project" value="InterPro"/>
</dbReference>